<evidence type="ECO:0000313" key="2">
    <source>
        <dbReference type="EMBL" id="AZS40924.1"/>
    </source>
</evidence>
<dbReference type="AlphaFoldDB" id="A0A3Q9J5J9"/>
<accession>A0A3Q9J5J9</accession>
<dbReference type="KEGG" id="moy:CVS54_02269"/>
<dbReference type="Proteomes" id="UP000274841">
    <property type="component" value="Chromosome"/>
</dbReference>
<dbReference type="RefSeq" id="WP_127012327.1">
    <property type="nucleotide sequence ID" value="NZ_CP031422.1"/>
</dbReference>
<proteinExistence type="predicted"/>
<sequence length="320" mass="33027">MNTAGRLGLYGAGLVMVFGIAFAAAGAIVPDSAVASWMGRAGAGHDGPSPQGAEQNTQNGMDEEIDVSGATIAASGYAMGVVEAPDESGVAGELSFVIRDAAGTPVTSYENAHGKQLHLIVVRSDGSGYRHVHPERDEHTGTWSLPWTWDAAGTYRVYADFTATGGTPVTLSRTVDVAGVFQPRPPTGTESRVAVDGFDVSITGALVAGAASELTVEVSRDGVPVTTLEPYLGAFGHLVALREGDLAYLHVHAHGDEPAPGDVAGPEVAFTAQTPTAGRYLLYLDFQVEGTVHTAAFVLDAEAPADGSSTGTGEDEHDEH</sequence>
<keyword evidence="1" id="KW-1133">Transmembrane helix</keyword>
<organism evidence="2 3">
    <name type="scientific">Microbacterium oxydans</name>
    <dbReference type="NCBI Taxonomy" id="82380"/>
    <lineage>
        <taxon>Bacteria</taxon>
        <taxon>Bacillati</taxon>
        <taxon>Actinomycetota</taxon>
        <taxon>Actinomycetes</taxon>
        <taxon>Micrococcales</taxon>
        <taxon>Microbacteriaceae</taxon>
        <taxon>Microbacterium</taxon>
    </lineage>
</organism>
<evidence type="ECO:0000313" key="3">
    <source>
        <dbReference type="Proteomes" id="UP000274841"/>
    </source>
</evidence>
<protein>
    <recommendedName>
        <fullName evidence="4">Heavy metal-binding domain-containing protein</fullName>
    </recommendedName>
</protein>
<evidence type="ECO:0000256" key="1">
    <source>
        <dbReference type="SAM" id="Phobius"/>
    </source>
</evidence>
<keyword evidence="1" id="KW-0812">Transmembrane</keyword>
<evidence type="ECO:0008006" key="4">
    <source>
        <dbReference type="Google" id="ProtNLM"/>
    </source>
</evidence>
<gene>
    <name evidence="2" type="ORF">CVS54_02269</name>
</gene>
<keyword evidence="1" id="KW-0472">Membrane</keyword>
<dbReference type="EMBL" id="CP031422">
    <property type="protein sequence ID" value="AZS40924.1"/>
    <property type="molecule type" value="Genomic_DNA"/>
</dbReference>
<feature type="transmembrane region" description="Helical" evidence="1">
    <location>
        <begin position="7"/>
        <end position="29"/>
    </location>
</feature>
<reference evidence="2 3" key="1">
    <citation type="submission" date="2018-08" db="EMBL/GenBank/DDBJ databases">
        <title>Microbacterium oxydans strain HG3.</title>
        <authorList>
            <person name="ORTET P."/>
        </authorList>
    </citation>
    <scope>NUCLEOTIDE SEQUENCE [LARGE SCALE GENOMIC DNA]</scope>
    <source>
        <strain evidence="2 3">HG3</strain>
    </source>
</reference>
<name>A0A3Q9J5J9_9MICO</name>